<dbReference type="InterPro" id="IPR035965">
    <property type="entry name" value="PAS-like_dom_sf"/>
</dbReference>
<dbReference type="EC" id="2.7.13.3" evidence="3"/>
<evidence type="ECO:0000256" key="7">
    <source>
        <dbReference type="ARBA" id="ARBA00022692"/>
    </source>
</evidence>
<evidence type="ECO:0000256" key="1">
    <source>
        <dbReference type="ARBA" id="ARBA00000085"/>
    </source>
</evidence>
<dbReference type="SMART" id="SM00387">
    <property type="entry name" value="HATPase_c"/>
    <property type="match status" value="1"/>
</dbReference>
<proteinExistence type="predicted"/>
<feature type="transmembrane region" description="Helical" evidence="12">
    <location>
        <begin position="98"/>
        <end position="122"/>
    </location>
</feature>
<dbReference type="Gene3D" id="3.30.450.20">
    <property type="entry name" value="PAS domain"/>
    <property type="match status" value="1"/>
</dbReference>
<keyword evidence="6" id="KW-0808">Transferase</keyword>
<dbReference type="InterPro" id="IPR005467">
    <property type="entry name" value="His_kinase_dom"/>
</dbReference>
<name>A0A231V063_9HYPH</name>
<dbReference type="PANTHER" id="PTHR43711:SF1">
    <property type="entry name" value="HISTIDINE KINASE 1"/>
    <property type="match status" value="1"/>
</dbReference>
<dbReference type="GO" id="GO:0071555">
    <property type="term" value="P:cell wall organization"/>
    <property type="evidence" value="ECO:0007669"/>
    <property type="project" value="InterPro"/>
</dbReference>
<dbReference type="InterPro" id="IPR000014">
    <property type="entry name" value="PAS"/>
</dbReference>
<keyword evidence="4" id="KW-1003">Cell membrane</keyword>
<dbReference type="Gene3D" id="1.10.287.130">
    <property type="match status" value="1"/>
</dbReference>
<dbReference type="InterPro" id="IPR013655">
    <property type="entry name" value="PAS_fold_3"/>
</dbReference>
<sequence length="593" mass="65241">MDSIIAMVEGGSVIVVAVLCCIFFGERLRGSLWLGGVVYGVVFAITGAIVMSNSVELIPGIRTDPRNAVAVLSGAIGGPVSAAISAIAMMALRWSYGGMGAVAGMVSIGAAAISSVVLWAWWTRWRGLQPSKMYIFYQAAFPAAAVHALVIFMMSQAPPEIFIRSISMATPTNFLAVLLLGGLIVSEQQRRWAMKSNIEMQAHLAAIANNAPGMLFQMMLDEKGRLLFPYVSEGSRRIFGIRRQRFLQTPDFIYELLDEADGQRLKEVLTASAESRNRWSFEAVYHHPTRELVWLQLSAEPRIDSQQRLVWDGSISDITTQKRNEQMKNEFVATVSHELRTPLTSIHGALSLLASGTQGEMPQSVRRLLTLALQNSERLKNLVNDILDIEKIESGSMPFELEPVQLDSLIEQAIDANANYRSSDEVTITFRNDAPGVAGLIDPDRFNQIIANLLSNALKFSPPDGLIIVRLEEVDGLARISISDEGPGIPVSFQHLLFEKFEQFDSANNRTKGGTGLGLSICKAIVERMDGTIDFVTEMDAGTTFIVEFPVVEIASEPARDTDQLAKSLRQRLIDAKEEDALEPSRPREALSR</sequence>
<dbReference type="SUPFAM" id="SSF55785">
    <property type="entry name" value="PYP-like sensor domain (PAS domain)"/>
    <property type="match status" value="1"/>
</dbReference>
<dbReference type="InterPro" id="IPR004358">
    <property type="entry name" value="Sig_transdc_His_kin-like_C"/>
</dbReference>
<dbReference type="SUPFAM" id="SSF47384">
    <property type="entry name" value="Homodimeric domain of signal transducing histidine kinase"/>
    <property type="match status" value="1"/>
</dbReference>
<evidence type="ECO:0000313" key="16">
    <source>
        <dbReference type="Proteomes" id="UP000215405"/>
    </source>
</evidence>
<dbReference type="InterPro" id="IPR003594">
    <property type="entry name" value="HATPase_dom"/>
</dbReference>
<protein>
    <recommendedName>
        <fullName evidence="3">histidine kinase</fullName>
        <ecNumber evidence="3">2.7.13.3</ecNumber>
    </recommendedName>
</protein>
<feature type="transmembrane region" description="Helical" evidence="12">
    <location>
        <begin position="161"/>
        <end position="185"/>
    </location>
</feature>
<keyword evidence="11 12" id="KW-0472">Membrane</keyword>
<keyword evidence="10" id="KW-0902">Two-component regulatory system</keyword>
<evidence type="ECO:0000256" key="2">
    <source>
        <dbReference type="ARBA" id="ARBA00004651"/>
    </source>
</evidence>
<dbReference type="PRINTS" id="PR00344">
    <property type="entry name" value="BCTRLSENSOR"/>
</dbReference>
<evidence type="ECO:0000256" key="3">
    <source>
        <dbReference type="ARBA" id="ARBA00012438"/>
    </source>
</evidence>
<dbReference type="Proteomes" id="UP000215405">
    <property type="component" value="Unassembled WGS sequence"/>
</dbReference>
<dbReference type="Pfam" id="PF00512">
    <property type="entry name" value="HisKA"/>
    <property type="match status" value="1"/>
</dbReference>
<dbReference type="InterPro" id="IPR011620">
    <property type="entry name" value="Sig_transdc_His_kinase_LytS_TM"/>
</dbReference>
<dbReference type="Gene3D" id="3.30.565.10">
    <property type="entry name" value="Histidine kinase-like ATPase, C-terminal domain"/>
    <property type="match status" value="1"/>
</dbReference>
<evidence type="ECO:0000256" key="6">
    <source>
        <dbReference type="ARBA" id="ARBA00022679"/>
    </source>
</evidence>
<evidence type="ECO:0000256" key="4">
    <source>
        <dbReference type="ARBA" id="ARBA00022475"/>
    </source>
</evidence>
<feature type="transmembrane region" description="Helical" evidence="12">
    <location>
        <begin position="31"/>
        <end position="55"/>
    </location>
</feature>
<feature type="transmembrane region" description="Helical" evidence="12">
    <location>
        <begin position="67"/>
        <end position="92"/>
    </location>
</feature>
<comment type="caution">
    <text evidence="15">The sequence shown here is derived from an EMBL/GenBank/DDBJ whole genome shotgun (WGS) entry which is preliminary data.</text>
</comment>
<feature type="transmembrane region" description="Helical" evidence="12">
    <location>
        <begin position="134"/>
        <end position="155"/>
    </location>
</feature>
<dbReference type="CDD" id="cd00075">
    <property type="entry name" value="HATPase"/>
    <property type="match status" value="1"/>
</dbReference>
<dbReference type="PROSITE" id="PS50112">
    <property type="entry name" value="PAS"/>
    <property type="match status" value="1"/>
</dbReference>
<comment type="catalytic activity">
    <reaction evidence="1">
        <text>ATP + protein L-histidine = ADP + protein N-phospho-L-histidine.</text>
        <dbReference type="EC" id="2.7.13.3"/>
    </reaction>
</comment>
<dbReference type="PANTHER" id="PTHR43711">
    <property type="entry name" value="TWO-COMPONENT HISTIDINE KINASE"/>
    <property type="match status" value="1"/>
</dbReference>
<dbReference type="GO" id="GO:0000155">
    <property type="term" value="F:phosphorelay sensor kinase activity"/>
    <property type="evidence" value="ECO:0007669"/>
    <property type="project" value="InterPro"/>
</dbReference>
<accession>A0A231V063</accession>
<feature type="transmembrane region" description="Helical" evidence="12">
    <location>
        <begin position="7"/>
        <end position="25"/>
    </location>
</feature>
<keyword evidence="9 12" id="KW-1133">Transmembrane helix</keyword>
<evidence type="ECO:0000259" key="14">
    <source>
        <dbReference type="PROSITE" id="PS50112"/>
    </source>
</evidence>
<dbReference type="PROSITE" id="PS50109">
    <property type="entry name" value="HIS_KIN"/>
    <property type="match status" value="1"/>
</dbReference>
<evidence type="ECO:0000256" key="11">
    <source>
        <dbReference type="ARBA" id="ARBA00023136"/>
    </source>
</evidence>
<dbReference type="SUPFAM" id="SSF55874">
    <property type="entry name" value="ATPase domain of HSP90 chaperone/DNA topoisomerase II/histidine kinase"/>
    <property type="match status" value="1"/>
</dbReference>
<gene>
    <name evidence="15" type="ORF">B7H23_01110</name>
</gene>
<evidence type="ECO:0000256" key="12">
    <source>
        <dbReference type="SAM" id="Phobius"/>
    </source>
</evidence>
<dbReference type="InterPro" id="IPR036097">
    <property type="entry name" value="HisK_dim/P_sf"/>
</dbReference>
<dbReference type="RefSeq" id="WP_094075572.1">
    <property type="nucleotide sequence ID" value="NZ_NBYO01000001.1"/>
</dbReference>
<feature type="domain" description="PAS" evidence="14">
    <location>
        <begin position="218"/>
        <end position="276"/>
    </location>
</feature>
<dbReference type="InterPro" id="IPR036890">
    <property type="entry name" value="HATPase_C_sf"/>
</dbReference>
<evidence type="ECO:0000256" key="10">
    <source>
        <dbReference type="ARBA" id="ARBA00023012"/>
    </source>
</evidence>
<comment type="subcellular location">
    <subcellularLocation>
        <location evidence="2">Cell membrane</location>
        <topology evidence="2">Multi-pass membrane protein</topology>
    </subcellularLocation>
</comment>
<keyword evidence="5" id="KW-0597">Phosphoprotein</keyword>
<feature type="domain" description="Histidine kinase" evidence="13">
    <location>
        <begin position="334"/>
        <end position="553"/>
    </location>
</feature>
<evidence type="ECO:0000256" key="9">
    <source>
        <dbReference type="ARBA" id="ARBA00022989"/>
    </source>
</evidence>
<dbReference type="SMART" id="SM00388">
    <property type="entry name" value="HisKA"/>
    <property type="match status" value="1"/>
</dbReference>
<dbReference type="GO" id="GO:0005886">
    <property type="term" value="C:plasma membrane"/>
    <property type="evidence" value="ECO:0007669"/>
    <property type="project" value="UniProtKB-SubCell"/>
</dbReference>
<dbReference type="InterPro" id="IPR050736">
    <property type="entry name" value="Sensor_HK_Regulatory"/>
</dbReference>
<dbReference type="CDD" id="cd00082">
    <property type="entry name" value="HisKA"/>
    <property type="match status" value="1"/>
</dbReference>
<evidence type="ECO:0000256" key="5">
    <source>
        <dbReference type="ARBA" id="ARBA00022553"/>
    </source>
</evidence>
<dbReference type="EMBL" id="NBYO01000001">
    <property type="protein sequence ID" value="OXT01605.1"/>
    <property type="molecule type" value="Genomic_DNA"/>
</dbReference>
<organism evidence="15 16">
    <name type="scientific">Notoacmeibacter marinus</name>
    <dbReference type="NCBI Taxonomy" id="1876515"/>
    <lineage>
        <taxon>Bacteria</taxon>
        <taxon>Pseudomonadati</taxon>
        <taxon>Pseudomonadota</taxon>
        <taxon>Alphaproteobacteria</taxon>
        <taxon>Hyphomicrobiales</taxon>
        <taxon>Notoacmeibacteraceae</taxon>
        <taxon>Notoacmeibacter</taxon>
    </lineage>
</organism>
<dbReference type="Pfam" id="PF08447">
    <property type="entry name" value="PAS_3"/>
    <property type="match status" value="1"/>
</dbReference>
<dbReference type="AlphaFoldDB" id="A0A231V063"/>
<evidence type="ECO:0000259" key="13">
    <source>
        <dbReference type="PROSITE" id="PS50109"/>
    </source>
</evidence>
<dbReference type="Pfam" id="PF07694">
    <property type="entry name" value="5TM-5TMR_LYT"/>
    <property type="match status" value="1"/>
</dbReference>
<keyword evidence="16" id="KW-1185">Reference proteome</keyword>
<dbReference type="Pfam" id="PF02518">
    <property type="entry name" value="HATPase_c"/>
    <property type="match status" value="1"/>
</dbReference>
<keyword evidence="7 12" id="KW-0812">Transmembrane</keyword>
<dbReference type="NCBIfam" id="TIGR00229">
    <property type="entry name" value="sensory_box"/>
    <property type="match status" value="1"/>
</dbReference>
<evidence type="ECO:0000313" key="15">
    <source>
        <dbReference type="EMBL" id="OXT01605.1"/>
    </source>
</evidence>
<dbReference type="FunFam" id="1.10.287.130:FF:000001">
    <property type="entry name" value="Two-component sensor histidine kinase"/>
    <property type="match status" value="1"/>
</dbReference>
<dbReference type="FunFam" id="3.30.565.10:FF:000006">
    <property type="entry name" value="Sensor histidine kinase WalK"/>
    <property type="match status" value="1"/>
</dbReference>
<keyword evidence="8" id="KW-0418">Kinase</keyword>
<dbReference type="InterPro" id="IPR003661">
    <property type="entry name" value="HisK_dim/P_dom"/>
</dbReference>
<evidence type="ECO:0000256" key="8">
    <source>
        <dbReference type="ARBA" id="ARBA00022777"/>
    </source>
</evidence>
<reference evidence="16" key="1">
    <citation type="journal article" date="2017" name="Int. J. Syst. Evol. Microbiol.">
        <title>Notoacmeibacter marinus gen. nov., sp. nov., isolated from the gut of a limpet and proposal of Notoacmeibacteraceae fam. nov. in the order Rhizobiales of the class Alphaproteobacteria.</title>
        <authorList>
            <person name="Huang Z."/>
            <person name="Guo F."/>
            <person name="Lai Q."/>
        </authorList>
    </citation>
    <scope>NUCLEOTIDE SEQUENCE [LARGE SCALE GENOMIC DNA]</scope>
    <source>
        <strain evidence="16">XMTR2A4</strain>
    </source>
</reference>